<dbReference type="Proteomes" id="UP000463883">
    <property type="component" value="Chromosome"/>
</dbReference>
<evidence type="ECO:0000313" key="2">
    <source>
        <dbReference type="Proteomes" id="UP000463883"/>
    </source>
</evidence>
<proteinExistence type="predicted"/>
<dbReference type="RefSeq" id="WP_162361180.1">
    <property type="nucleotide sequence ID" value="NZ_CP047591.1"/>
</dbReference>
<reference evidence="1 2" key="1">
    <citation type="submission" date="2020-01" db="EMBL/GenBank/DDBJ databases">
        <title>Genomic analysis of Aminipila sp. CBA3637.</title>
        <authorList>
            <person name="Kim Y.B."/>
            <person name="Roh S.W."/>
        </authorList>
    </citation>
    <scope>NUCLEOTIDE SEQUENCE [LARGE SCALE GENOMIC DNA]</scope>
    <source>
        <strain evidence="1 2">CBA3637</strain>
    </source>
</reference>
<gene>
    <name evidence="1" type="ORF">Ami3637_02505</name>
</gene>
<protein>
    <submittedName>
        <fullName evidence="1">Uncharacterized protein</fullName>
    </submittedName>
</protein>
<dbReference type="KEGG" id="amic:Ami3637_02505"/>
<dbReference type="EMBL" id="CP047591">
    <property type="protein sequence ID" value="QHI71405.1"/>
    <property type="molecule type" value="Genomic_DNA"/>
</dbReference>
<name>A0A6P1MK63_9FIRM</name>
<organism evidence="1 2">
    <name type="scientific">Aminipila terrae</name>
    <dbReference type="NCBI Taxonomy" id="2697030"/>
    <lineage>
        <taxon>Bacteria</taxon>
        <taxon>Bacillati</taxon>
        <taxon>Bacillota</taxon>
        <taxon>Clostridia</taxon>
        <taxon>Peptostreptococcales</taxon>
        <taxon>Anaerovoracaceae</taxon>
        <taxon>Aminipila</taxon>
    </lineage>
</organism>
<evidence type="ECO:0000313" key="1">
    <source>
        <dbReference type="EMBL" id="QHI71405.1"/>
    </source>
</evidence>
<dbReference type="AlphaFoldDB" id="A0A6P1MK63"/>
<accession>A0A6P1MK63</accession>
<sequence length="55" mass="6139">MIKRKIAVVLIVVMLISQLGMGFSFAESKLENESVENQNTVLLDNVEMEQSNKGI</sequence>
<keyword evidence="2" id="KW-1185">Reference proteome</keyword>